<dbReference type="Gene3D" id="1.10.10.10">
    <property type="entry name" value="Winged helix-like DNA-binding domain superfamily/Winged helix DNA-binding domain"/>
    <property type="match status" value="1"/>
</dbReference>
<organism evidence="3 4">
    <name type="scientific">Streptohalobacillus salinus</name>
    <dbReference type="NCBI Taxonomy" id="621096"/>
    <lineage>
        <taxon>Bacteria</taxon>
        <taxon>Bacillati</taxon>
        <taxon>Bacillota</taxon>
        <taxon>Bacilli</taxon>
        <taxon>Bacillales</taxon>
        <taxon>Bacillaceae</taxon>
        <taxon>Streptohalobacillus</taxon>
    </lineage>
</organism>
<dbReference type="RefSeq" id="WP_110251123.1">
    <property type="nucleotide sequence ID" value="NZ_QJJR01000004.1"/>
</dbReference>
<dbReference type="Gene3D" id="2.40.50.140">
    <property type="entry name" value="Nucleic acid-binding proteins"/>
    <property type="match status" value="2"/>
</dbReference>
<dbReference type="Pfam" id="PF21191">
    <property type="entry name" value="CvfB_1st"/>
    <property type="match status" value="1"/>
</dbReference>
<dbReference type="GO" id="GO:0003676">
    <property type="term" value="F:nucleic acid binding"/>
    <property type="evidence" value="ECO:0007669"/>
    <property type="project" value="InterPro"/>
</dbReference>
<dbReference type="Proteomes" id="UP000247922">
    <property type="component" value="Unassembled WGS sequence"/>
</dbReference>
<dbReference type="PANTHER" id="PTHR37296:SF1">
    <property type="entry name" value="CONSERVED VIRULENCE FACTOR B"/>
    <property type="match status" value="1"/>
</dbReference>
<dbReference type="InterPro" id="IPR039566">
    <property type="entry name" value="CvfB_S1_st"/>
</dbReference>
<dbReference type="Pfam" id="PF17783">
    <property type="entry name" value="WHD_CvfB"/>
    <property type="match status" value="1"/>
</dbReference>
<sequence length="285" mass="32357">MSELQAGQILTLPVKRVIDTGYVLGDTEEVLLHQNEAKATLTTNDEVEVYLYHDKKQQLIATTTLPHVRFDIFDWAEVTEIKEGLGVFVDTGTSRHVLVSSDDLPELRSIWPEVGDVLYVTLKLDKRGRLLADPVREEDFEGNWDIAPESLFNQDIKGRVFRSGREGAVVITEEGYRGFIHNSERKRDPRIGEWIEGRIIKVKEDGSLNISLLPRKQDAQATDAATLLAYLEAHDDEMSFDNKSEPELIQTTFNMSKAAFKRAIGLLLKERLIKQSDGKTYLIKE</sequence>
<dbReference type="PIRSF" id="PIRSF012524">
    <property type="entry name" value="YitL_S1"/>
    <property type="match status" value="1"/>
</dbReference>
<dbReference type="OrthoDB" id="9801597at2"/>
<dbReference type="Pfam" id="PF21543">
    <property type="entry name" value="CvfB_2nd"/>
    <property type="match status" value="1"/>
</dbReference>
<dbReference type="InterPro" id="IPR036388">
    <property type="entry name" value="WH-like_DNA-bd_sf"/>
</dbReference>
<dbReference type="InterPro" id="IPR014464">
    <property type="entry name" value="CvfB_fam"/>
</dbReference>
<evidence type="ECO:0000259" key="2">
    <source>
        <dbReference type="PROSITE" id="PS50126"/>
    </source>
</evidence>
<evidence type="ECO:0000313" key="3">
    <source>
        <dbReference type="EMBL" id="PXW91833.1"/>
    </source>
</evidence>
<dbReference type="InterPro" id="IPR048588">
    <property type="entry name" value="CvfB_S1_2nd"/>
</dbReference>
<dbReference type="AlphaFoldDB" id="A0A2V3WBJ5"/>
<proteinExistence type="inferred from homology"/>
<dbReference type="PANTHER" id="PTHR37296">
    <property type="entry name" value="CONSERVED VIRULENCE FACTOR B"/>
    <property type="match status" value="1"/>
</dbReference>
<dbReference type="InterPro" id="IPR003029">
    <property type="entry name" value="S1_domain"/>
</dbReference>
<protein>
    <recommendedName>
        <fullName evidence="2">S1 motif domain-containing protein</fullName>
    </recommendedName>
</protein>
<gene>
    <name evidence="3" type="ORF">DES38_104269</name>
</gene>
<evidence type="ECO:0000313" key="4">
    <source>
        <dbReference type="Proteomes" id="UP000247922"/>
    </source>
</evidence>
<comment type="similarity">
    <text evidence="1">Belongs to the CvfB family.</text>
</comment>
<reference evidence="3 4" key="1">
    <citation type="submission" date="2018-05" db="EMBL/GenBank/DDBJ databases">
        <title>Genomic Encyclopedia of Type Strains, Phase IV (KMG-IV): sequencing the most valuable type-strain genomes for metagenomic binning, comparative biology and taxonomic classification.</title>
        <authorList>
            <person name="Goeker M."/>
        </authorList>
    </citation>
    <scope>NUCLEOTIDE SEQUENCE [LARGE SCALE GENOMIC DNA]</scope>
    <source>
        <strain evidence="3 4">DSM 22440</strain>
    </source>
</reference>
<dbReference type="Pfam" id="PF13509">
    <property type="entry name" value="S1_2"/>
    <property type="match status" value="1"/>
</dbReference>
<dbReference type="InterPro" id="IPR048587">
    <property type="entry name" value="CvfB_S1_3rd"/>
</dbReference>
<dbReference type="SUPFAM" id="SSF50249">
    <property type="entry name" value="Nucleic acid-binding proteins"/>
    <property type="match status" value="1"/>
</dbReference>
<feature type="domain" description="S1 motif" evidence="2">
    <location>
        <begin position="153"/>
        <end position="213"/>
    </location>
</feature>
<dbReference type="EMBL" id="QJJR01000004">
    <property type="protein sequence ID" value="PXW91833.1"/>
    <property type="molecule type" value="Genomic_DNA"/>
</dbReference>
<dbReference type="InterPro" id="IPR012340">
    <property type="entry name" value="NA-bd_OB-fold"/>
</dbReference>
<keyword evidence="4" id="KW-1185">Reference proteome</keyword>
<accession>A0A2V3WBJ5</accession>
<dbReference type="SMART" id="SM00316">
    <property type="entry name" value="S1"/>
    <property type="match status" value="2"/>
</dbReference>
<dbReference type="InterPro" id="IPR040764">
    <property type="entry name" value="CvfB_WH"/>
</dbReference>
<evidence type="ECO:0000256" key="1">
    <source>
        <dbReference type="PIRNR" id="PIRNR012524"/>
    </source>
</evidence>
<comment type="caution">
    <text evidence="3">The sequence shown here is derived from an EMBL/GenBank/DDBJ whole genome shotgun (WGS) entry which is preliminary data.</text>
</comment>
<name>A0A2V3WBJ5_9BACI</name>
<dbReference type="PROSITE" id="PS50126">
    <property type="entry name" value="S1"/>
    <property type="match status" value="1"/>
</dbReference>